<comment type="caution">
    <text evidence="8">The sequence shown here is derived from an EMBL/GenBank/DDBJ whole genome shotgun (WGS) entry which is preliminary data.</text>
</comment>
<keyword evidence="4 5" id="KW-0413">Isomerase</keyword>
<sequence>MKKLISVAVLSALMAGCNQDGANKAAEKAAEPKTDLEKQSYSMGALYSSRITQDLSKNNIEINKDMLRQGFLDGLEGKAVMDDEQMNQQMMAFQQNVQQAMQAKQQQEVKKNKADGAAYIAKMVKEDDTIKAAESGSGLHFKVLEEGDKENYPAATDEVRVHYTGTLIDGTQFDSSVERGEPINFPLNRVIPGWTEGVQLMSKGAKYRFYIPSDLAYSDQGRPGTIPGGATLVFDVELLEINPETEQQAQKQPEEAQQ</sequence>
<dbReference type="Gene3D" id="1.10.287.460">
    <property type="entry name" value="Peptidyl-prolyl cis-trans isomerase, FKBP-type, N-terminal domain"/>
    <property type="match status" value="1"/>
</dbReference>
<evidence type="ECO:0000259" key="7">
    <source>
        <dbReference type="PROSITE" id="PS50059"/>
    </source>
</evidence>
<dbReference type="SUPFAM" id="SSF54534">
    <property type="entry name" value="FKBP-like"/>
    <property type="match status" value="1"/>
</dbReference>
<dbReference type="OrthoDB" id="9814548at2"/>
<evidence type="ECO:0000256" key="1">
    <source>
        <dbReference type="ARBA" id="ARBA00000971"/>
    </source>
</evidence>
<dbReference type="EC" id="5.2.1.8" evidence="6"/>
<evidence type="ECO:0000256" key="3">
    <source>
        <dbReference type="ARBA" id="ARBA00023110"/>
    </source>
</evidence>
<dbReference type="Proteomes" id="UP000245790">
    <property type="component" value="Unassembled WGS sequence"/>
</dbReference>
<dbReference type="Pfam" id="PF00254">
    <property type="entry name" value="FKBP_C"/>
    <property type="match status" value="1"/>
</dbReference>
<dbReference type="InterPro" id="IPR001179">
    <property type="entry name" value="PPIase_FKBP_dom"/>
</dbReference>
<dbReference type="GO" id="GO:0006457">
    <property type="term" value="P:protein folding"/>
    <property type="evidence" value="ECO:0007669"/>
    <property type="project" value="InterPro"/>
</dbReference>
<dbReference type="InterPro" id="IPR046357">
    <property type="entry name" value="PPIase_dom_sf"/>
</dbReference>
<dbReference type="EMBL" id="QGGU01000004">
    <property type="protein sequence ID" value="PWK52914.1"/>
    <property type="molecule type" value="Genomic_DNA"/>
</dbReference>
<dbReference type="FunFam" id="3.10.50.40:FF:000006">
    <property type="entry name" value="Peptidyl-prolyl cis-trans isomerase"/>
    <property type="match status" value="1"/>
</dbReference>
<evidence type="ECO:0000256" key="5">
    <source>
        <dbReference type="PROSITE-ProRule" id="PRU00277"/>
    </source>
</evidence>
<comment type="similarity">
    <text evidence="2 6">Belongs to the FKBP-type PPIase family.</text>
</comment>
<evidence type="ECO:0000313" key="8">
    <source>
        <dbReference type="EMBL" id="PWK52914.1"/>
    </source>
</evidence>
<dbReference type="InterPro" id="IPR036944">
    <property type="entry name" value="PPIase_FKBP_N_sf"/>
</dbReference>
<dbReference type="GO" id="GO:0003755">
    <property type="term" value="F:peptidyl-prolyl cis-trans isomerase activity"/>
    <property type="evidence" value="ECO:0007669"/>
    <property type="project" value="UniProtKB-UniRule"/>
</dbReference>
<organism evidence="8 9">
    <name type="scientific">Pleionea mediterranea</name>
    <dbReference type="NCBI Taxonomy" id="523701"/>
    <lineage>
        <taxon>Bacteria</taxon>
        <taxon>Pseudomonadati</taxon>
        <taxon>Pseudomonadota</taxon>
        <taxon>Gammaproteobacteria</taxon>
        <taxon>Oceanospirillales</taxon>
        <taxon>Pleioneaceae</taxon>
        <taxon>Pleionea</taxon>
    </lineage>
</organism>
<gene>
    <name evidence="8" type="ORF">C8D97_104132</name>
</gene>
<keyword evidence="9" id="KW-1185">Reference proteome</keyword>
<protein>
    <recommendedName>
        <fullName evidence="6">Peptidyl-prolyl cis-trans isomerase</fullName>
        <ecNumber evidence="6">5.2.1.8</ecNumber>
    </recommendedName>
</protein>
<dbReference type="Gene3D" id="3.10.50.40">
    <property type="match status" value="1"/>
</dbReference>
<evidence type="ECO:0000256" key="2">
    <source>
        <dbReference type="ARBA" id="ARBA00006577"/>
    </source>
</evidence>
<comment type="catalytic activity">
    <reaction evidence="1 5 6">
        <text>[protein]-peptidylproline (omega=180) = [protein]-peptidylproline (omega=0)</text>
        <dbReference type="Rhea" id="RHEA:16237"/>
        <dbReference type="Rhea" id="RHEA-COMP:10747"/>
        <dbReference type="Rhea" id="RHEA-COMP:10748"/>
        <dbReference type="ChEBI" id="CHEBI:83833"/>
        <dbReference type="ChEBI" id="CHEBI:83834"/>
        <dbReference type="EC" id="5.2.1.8"/>
    </reaction>
</comment>
<evidence type="ECO:0000256" key="6">
    <source>
        <dbReference type="RuleBase" id="RU003915"/>
    </source>
</evidence>
<accession>A0A316FVV9</accession>
<dbReference type="PROSITE" id="PS51257">
    <property type="entry name" value="PROKAR_LIPOPROTEIN"/>
    <property type="match status" value="1"/>
</dbReference>
<dbReference type="PANTHER" id="PTHR43811">
    <property type="entry name" value="FKBP-TYPE PEPTIDYL-PROLYL CIS-TRANS ISOMERASE FKPA"/>
    <property type="match status" value="1"/>
</dbReference>
<name>A0A316FVV9_9GAMM</name>
<feature type="domain" description="PPIase FKBP-type" evidence="7">
    <location>
        <begin position="156"/>
        <end position="242"/>
    </location>
</feature>
<evidence type="ECO:0000313" key="9">
    <source>
        <dbReference type="Proteomes" id="UP000245790"/>
    </source>
</evidence>
<proteinExistence type="inferred from homology"/>
<dbReference type="RefSeq" id="WP_109762893.1">
    <property type="nucleotide sequence ID" value="NZ_QGGU01000004.1"/>
</dbReference>
<dbReference type="AlphaFoldDB" id="A0A316FVV9"/>
<dbReference type="InterPro" id="IPR000774">
    <property type="entry name" value="PPIase_FKBP_N"/>
</dbReference>
<dbReference type="Pfam" id="PF01346">
    <property type="entry name" value="FKBP_N"/>
    <property type="match status" value="1"/>
</dbReference>
<evidence type="ECO:0000256" key="4">
    <source>
        <dbReference type="ARBA" id="ARBA00023235"/>
    </source>
</evidence>
<keyword evidence="3 5" id="KW-0697">Rotamase</keyword>
<dbReference type="PROSITE" id="PS50059">
    <property type="entry name" value="FKBP_PPIASE"/>
    <property type="match status" value="1"/>
</dbReference>
<reference evidence="8 9" key="1">
    <citation type="submission" date="2018-05" db="EMBL/GenBank/DDBJ databases">
        <title>Genomic Encyclopedia of Type Strains, Phase IV (KMG-IV): sequencing the most valuable type-strain genomes for metagenomic binning, comparative biology and taxonomic classification.</title>
        <authorList>
            <person name="Goeker M."/>
        </authorList>
    </citation>
    <scope>NUCLEOTIDE SEQUENCE [LARGE SCALE GENOMIC DNA]</scope>
    <source>
        <strain evidence="8 9">DSM 25350</strain>
    </source>
</reference>
<dbReference type="PANTHER" id="PTHR43811:SF19">
    <property type="entry name" value="39 KDA FK506-BINDING NUCLEAR PROTEIN"/>
    <property type="match status" value="1"/>
</dbReference>